<accession>A4JVJ7</accession>
<organism evidence="2 3">
    <name type="scientific">Burkholderia vietnamiensis (strain G4 / LMG 22486)</name>
    <name type="common">Burkholderia cepacia (strain R1808)</name>
    <dbReference type="NCBI Taxonomy" id="269482"/>
    <lineage>
        <taxon>Bacteria</taxon>
        <taxon>Pseudomonadati</taxon>
        <taxon>Pseudomonadota</taxon>
        <taxon>Betaproteobacteria</taxon>
        <taxon>Burkholderiales</taxon>
        <taxon>Burkholderiaceae</taxon>
        <taxon>Burkholderia</taxon>
        <taxon>Burkholderia cepacia complex</taxon>
    </lineage>
</organism>
<keyword evidence="2" id="KW-0614">Plasmid</keyword>
<gene>
    <name evidence="2" type="ordered locus">Bcep1808_7423</name>
</gene>
<dbReference type="Proteomes" id="UP000002287">
    <property type="component" value="Plasmid pBVIE03"/>
</dbReference>
<evidence type="ECO:0000256" key="1">
    <source>
        <dbReference type="SAM" id="MobiDB-lite"/>
    </source>
</evidence>
<feature type="region of interest" description="Disordered" evidence="1">
    <location>
        <begin position="281"/>
        <end position="300"/>
    </location>
</feature>
<name>A4JVJ7_BURVG</name>
<dbReference type="AlphaFoldDB" id="A4JVJ7"/>
<dbReference type="KEGG" id="bvi:Bcep1808_7423"/>
<protein>
    <submittedName>
        <fullName evidence="2">Uncharacterized protein</fullName>
    </submittedName>
</protein>
<geneLocation type="plasmid" evidence="2 3">
    <name>pBVIE03</name>
</geneLocation>
<reference evidence="2 3" key="1">
    <citation type="submission" date="2007-03" db="EMBL/GenBank/DDBJ databases">
        <title>Complete sequence of plasmid pBVIE03 of Burkholderia vietnamiensis G4.</title>
        <authorList>
            <consortium name="US DOE Joint Genome Institute"/>
            <person name="Copeland A."/>
            <person name="Lucas S."/>
            <person name="Lapidus A."/>
            <person name="Barry K."/>
            <person name="Detter J.C."/>
            <person name="Glavina del Rio T."/>
            <person name="Hammon N."/>
            <person name="Israni S."/>
            <person name="Dalin E."/>
            <person name="Tice H."/>
            <person name="Pitluck S."/>
            <person name="Chain P."/>
            <person name="Malfatti S."/>
            <person name="Shin M."/>
            <person name="Vergez L."/>
            <person name="Schmutz J."/>
            <person name="Larimer F."/>
            <person name="Land M."/>
            <person name="Hauser L."/>
            <person name="Kyrpides N."/>
            <person name="Tiedje J."/>
            <person name="Richardson P."/>
        </authorList>
    </citation>
    <scope>NUCLEOTIDE SEQUENCE [LARGE SCALE GENOMIC DNA]</scope>
    <source>
        <strain evidence="3">G4 / LMG 22486</strain>
        <plasmid evidence="2 3">pBVIE03</plasmid>
    </source>
</reference>
<evidence type="ECO:0000313" key="2">
    <source>
        <dbReference type="EMBL" id="ABO60300.1"/>
    </source>
</evidence>
<dbReference type="EMBL" id="CP000619">
    <property type="protein sequence ID" value="ABO60300.1"/>
    <property type="molecule type" value="Genomic_DNA"/>
</dbReference>
<proteinExistence type="predicted"/>
<sequence length="300" mass="32326">MTGPAGAISLDVSDEVVNIAAALDRGLVVRLVAPPDREHKFGVLSRALTSQADTSASAWFVDAYGRKHENTLPMPIALGRVEFEALTSCPDDVAQLKALHSGETLRTTNAILEQAERRVIRSLVAAGGSEKLYRKALTLVQSAGGLGYPNARELGIDRCAVHLSEAGLIAERRVAVKDGHGVVRGAKILFEKPQHLSVLGDYLALKEASLGSTSSLNRLLKARGLDESMRVAIRALADSDLKALSARIDALYEEHTDAELDRIPKIALLYAKEFDDLIAESPFRDSPLPQRDSADEMTPG</sequence>
<dbReference type="HOGENOM" id="CLU_926467_0_0_4"/>
<evidence type="ECO:0000313" key="3">
    <source>
        <dbReference type="Proteomes" id="UP000002287"/>
    </source>
</evidence>